<keyword evidence="1" id="KW-0812">Transmembrane</keyword>
<dbReference type="Proteomes" id="UP000182204">
    <property type="component" value="Chromosome"/>
</dbReference>
<protein>
    <submittedName>
        <fullName evidence="2">Uncharacterized protein</fullName>
    </submittedName>
</protein>
<keyword evidence="1" id="KW-0472">Membrane</keyword>
<gene>
    <name evidence="2" type="ORF">NPD5_3032</name>
</gene>
<accession>A0A1L3NLF4</accession>
<keyword evidence="1" id="KW-1133">Transmembrane helix</keyword>
<sequence length="35" mass="4175">MGVNTLYIFTNNNNFIHIIINLFIKISYNVKIYII</sequence>
<name>A0A1L3NLF4_CLOSG</name>
<evidence type="ECO:0000313" key="3">
    <source>
        <dbReference type="Proteomes" id="UP000182204"/>
    </source>
</evidence>
<feature type="transmembrane region" description="Helical" evidence="1">
    <location>
        <begin position="15"/>
        <end position="34"/>
    </location>
</feature>
<organism evidence="2 3">
    <name type="scientific">Clostridium sporogenes</name>
    <dbReference type="NCBI Taxonomy" id="1509"/>
    <lineage>
        <taxon>Bacteria</taxon>
        <taxon>Bacillati</taxon>
        <taxon>Bacillota</taxon>
        <taxon>Clostridia</taxon>
        <taxon>Eubacteriales</taxon>
        <taxon>Clostridiaceae</taxon>
        <taxon>Clostridium</taxon>
    </lineage>
</organism>
<dbReference type="EMBL" id="CP013243">
    <property type="protein sequence ID" value="APH16933.1"/>
    <property type="molecule type" value="Genomic_DNA"/>
</dbReference>
<proteinExistence type="predicted"/>
<evidence type="ECO:0000313" key="2">
    <source>
        <dbReference type="EMBL" id="APH16933.1"/>
    </source>
</evidence>
<reference evidence="2 3" key="1">
    <citation type="submission" date="2015-11" db="EMBL/GenBank/DDBJ databases">
        <authorList>
            <person name="Hill K.K."/>
            <person name="Shirey T.B."/>
            <person name="Raphael B."/>
            <person name="Daligault H.E."/>
            <person name="Davenport K.W."/>
            <person name="Bruce D.C."/>
            <person name="Foley B.T."/>
            <person name="Johnson S.L."/>
        </authorList>
    </citation>
    <scope>NUCLEOTIDE SEQUENCE [LARGE SCALE GENOMIC DNA]</scope>
    <source>
        <strain evidence="2 3">CDC_1632</strain>
    </source>
</reference>
<dbReference type="AlphaFoldDB" id="A0A1L3NLF4"/>
<evidence type="ECO:0000256" key="1">
    <source>
        <dbReference type="SAM" id="Phobius"/>
    </source>
</evidence>